<reference evidence="1 2" key="1">
    <citation type="journal article" date="2019" name="Int. J. Syst. Evol. Microbiol.">
        <title>The Global Catalogue of Microorganisms (GCM) 10K type strain sequencing project: providing services to taxonomists for standard genome sequencing and annotation.</title>
        <authorList>
            <consortium name="The Broad Institute Genomics Platform"/>
            <consortium name="The Broad Institute Genome Sequencing Center for Infectious Disease"/>
            <person name="Wu L."/>
            <person name="Ma J."/>
        </authorList>
    </citation>
    <scope>NUCLEOTIDE SEQUENCE [LARGE SCALE GENOMIC DNA]</scope>
    <source>
        <strain evidence="1 2">JCM 3106</strain>
    </source>
</reference>
<evidence type="ECO:0000313" key="1">
    <source>
        <dbReference type="EMBL" id="GAA3021477.1"/>
    </source>
</evidence>
<dbReference type="EMBL" id="BAAAWD010000014">
    <property type="protein sequence ID" value="GAA3021477.1"/>
    <property type="molecule type" value="Genomic_DNA"/>
</dbReference>
<gene>
    <name evidence="1" type="ORF">GCM10017559_52840</name>
</gene>
<dbReference type="Proteomes" id="UP001499930">
    <property type="component" value="Unassembled WGS sequence"/>
</dbReference>
<keyword evidence="2" id="KW-1185">Reference proteome</keyword>
<proteinExistence type="predicted"/>
<comment type="caution">
    <text evidence="1">The sequence shown here is derived from an EMBL/GenBank/DDBJ whole genome shotgun (WGS) entry which is preliminary data.</text>
</comment>
<sequence>MWFLAGTFGGTVRRTCTVPTGRPVVFPLVNQQANSKAVCNEFMTTAEGRATLDGEPVTPERIEDDNVAVTGVAGNPLTGEKGTTTSYACGLWVRLQPLRPGRHTLTIRGSSGDFRTGVDYTLIARTGQQA</sequence>
<protein>
    <submittedName>
        <fullName evidence="1">Uncharacterized protein</fullName>
    </submittedName>
</protein>
<name>A0ABN1YLE8_9ACTN</name>
<accession>A0ABN1YLE8</accession>
<organism evidence="1 2">
    <name type="scientific">Streptosporangium longisporum</name>
    <dbReference type="NCBI Taxonomy" id="46187"/>
    <lineage>
        <taxon>Bacteria</taxon>
        <taxon>Bacillati</taxon>
        <taxon>Actinomycetota</taxon>
        <taxon>Actinomycetes</taxon>
        <taxon>Streptosporangiales</taxon>
        <taxon>Streptosporangiaceae</taxon>
        <taxon>Streptosporangium</taxon>
    </lineage>
</organism>
<evidence type="ECO:0000313" key="2">
    <source>
        <dbReference type="Proteomes" id="UP001499930"/>
    </source>
</evidence>